<organism evidence="6 7">
    <name type="scientific">Acetobacter garciniae</name>
    <dbReference type="NCBI Taxonomy" id="2817435"/>
    <lineage>
        <taxon>Bacteria</taxon>
        <taxon>Pseudomonadati</taxon>
        <taxon>Pseudomonadota</taxon>
        <taxon>Alphaproteobacteria</taxon>
        <taxon>Acetobacterales</taxon>
        <taxon>Acetobacteraceae</taxon>
        <taxon>Acetobacter</taxon>
    </lineage>
</organism>
<dbReference type="RefSeq" id="WP_207845827.1">
    <property type="nucleotide sequence ID" value="NZ_JAFVMH010000003.1"/>
</dbReference>
<keyword evidence="1" id="KW-1133">Transmembrane helix</keyword>
<dbReference type="Pfam" id="PF00990">
    <property type="entry name" value="GGDEF"/>
    <property type="match status" value="1"/>
</dbReference>
<evidence type="ECO:0000259" key="4">
    <source>
        <dbReference type="PROSITE" id="PS50887"/>
    </source>
</evidence>
<dbReference type="Proteomes" id="UP000664073">
    <property type="component" value="Unassembled WGS sequence"/>
</dbReference>
<evidence type="ECO:0000256" key="2">
    <source>
        <dbReference type="SAM" id="MobiDB-lite"/>
    </source>
</evidence>
<dbReference type="SMART" id="SM00267">
    <property type="entry name" value="GGDEF"/>
    <property type="match status" value="1"/>
</dbReference>
<proteinExistence type="predicted"/>
<evidence type="ECO:0000259" key="5">
    <source>
        <dbReference type="PROSITE" id="PS50924"/>
    </source>
</evidence>
<dbReference type="PROSITE" id="PS50883">
    <property type="entry name" value="EAL"/>
    <property type="match status" value="1"/>
</dbReference>
<evidence type="ECO:0000259" key="3">
    <source>
        <dbReference type="PROSITE" id="PS50883"/>
    </source>
</evidence>
<gene>
    <name evidence="6" type="ORF">J2D77_08380</name>
</gene>
<sequence>MKMVFGCIVHEHNLWLVLAAGLLCIGGSWVTARLFLRTIETTGLQKYGWYFLTSLTAAVAIWCTHFIAILGYDPGVPVAFDPVLTIASLLIAVVGSTIGFVLAGSRLARFTPALGGGVIGLAIAAMHYAGMMAYRVAGVVSWDMRYLAASIVLSVVLSAAAMQVAMRGGPQAGNAMAAILGLAIVSLHFTGMAALHVTPVAASGAFSNPEALHALALAVIGTALVIVGAGFASYLIDDSVRAESVARLHRMAMSDTLTGLPNRASFNDRLDFEKELAHERKGKFALVGIDLNRFKEINDLRGHAAGDEVLRILGRRFKGLLHEGEFVARTGGDEFAALYRMDDRGGISEFLARLETALFKPIRLDGFEVPSGASLGVAIWPDDARDKETLINNADLAMYRAKADPIRKICFYEPAMDEMLRARRALAADLRDALIRDQLSLHYQVQTVIGTGQITGYEALLRWHHPQVGDIPPAEFIPLAEENGLIIPIGEWVLRTACQKAAAWDPPYKVAVNLSAVQFLHADLPKLVMEVLADTGLPPGQLELELTESTIFADRERALRMLRQIKALGVSVALDDFGTGYSSLDTLRSFPFDRIKIDRSFCSNAVSSPQTLAIIRAVLGLGRSFGIPVLAEGIETYDQLSMLGNEGCDEGQGFLLGRPVPLDQIIESGQITCDHDDTAPILPTDVSLSGAQAMTVATHTDPGLKPGPAGSHAGGDSSVILTQLAVSVSTQGVQAPPEGPVGPVAGGGNGQ</sequence>
<dbReference type="PROSITE" id="PS50924">
    <property type="entry name" value="MHYT"/>
    <property type="match status" value="1"/>
</dbReference>
<feature type="transmembrane region" description="Helical" evidence="1">
    <location>
        <begin position="214"/>
        <end position="236"/>
    </location>
</feature>
<dbReference type="SMART" id="SM00052">
    <property type="entry name" value="EAL"/>
    <property type="match status" value="1"/>
</dbReference>
<feature type="transmembrane region" description="Helical" evidence="1">
    <location>
        <begin position="83"/>
        <end position="102"/>
    </location>
</feature>
<feature type="domain" description="GGDEF" evidence="4">
    <location>
        <begin position="282"/>
        <end position="414"/>
    </location>
</feature>
<evidence type="ECO:0000256" key="1">
    <source>
        <dbReference type="PROSITE-ProRule" id="PRU00244"/>
    </source>
</evidence>
<feature type="region of interest" description="Disordered" evidence="2">
    <location>
        <begin position="730"/>
        <end position="751"/>
    </location>
</feature>
<dbReference type="InterPro" id="IPR000160">
    <property type="entry name" value="GGDEF_dom"/>
</dbReference>
<feature type="transmembrane region" description="Helical" evidence="1">
    <location>
        <begin position="146"/>
        <end position="165"/>
    </location>
</feature>
<keyword evidence="7" id="KW-1185">Reference proteome</keyword>
<dbReference type="Pfam" id="PF03707">
    <property type="entry name" value="MHYT"/>
    <property type="match status" value="2"/>
</dbReference>
<dbReference type="NCBIfam" id="TIGR00254">
    <property type="entry name" value="GGDEF"/>
    <property type="match status" value="1"/>
</dbReference>
<feature type="domain" description="MHYT" evidence="5">
    <location>
        <begin position="12"/>
        <end position="198"/>
    </location>
</feature>
<feature type="transmembrane region" description="Helical" evidence="1">
    <location>
        <begin position="48"/>
        <end position="71"/>
    </location>
</feature>
<dbReference type="PANTHER" id="PTHR44757">
    <property type="entry name" value="DIGUANYLATE CYCLASE DGCP"/>
    <property type="match status" value="1"/>
</dbReference>
<dbReference type="CDD" id="cd01949">
    <property type="entry name" value="GGDEF"/>
    <property type="match status" value="1"/>
</dbReference>
<evidence type="ECO:0000313" key="6">
    <source>
        <dbReference type="EMBL" id="MBO1325165.1"/>
    </source>
</evidence>
<dbReference type="SUPFAM" id="SSF141868">
    <property type="entry name" value="EAL domain-like"/>
    <property type="match status" value="1"/>
</dbReference>
<dbReference type="PROSITE" id="PS50887">
    <property type="entry name" value="GGDEF"/>
    <property type="match status" value="1"/>
</dbReference>
<dbReference type="PANTHER" id="PTHR44757:SF2">
    <property type="entry name" value="BIOFILM ARCHITECTURE MAINTENANCE PROTEIN MBAA"/>
    <property type="match status" value="1"/>
</dbReference>
<comment type="caution">
    <text evidence="6">The sequence shown here is derived from an EMBL/GenBank/DDBJ whole genome shotgun (WGS) entry which is preliminary data.</text>
</comment>
<dbReference type="AlphaFoldDB" id="A0A939KN17"/>
<dbReference type="SUPFAM" id="SSF55073">
    <property type="entry name" value="Nucleotide cyclase"/>
    <property type="match status" value="1"/>
</dbReference>
<dbReference type="InterPro" id="IPR035919">
    <property type="entry name" value="EAL_sf"/>
</dbReference>
<dbReference type="EMBL" id="JAFVMH010000003">
    <property type="protein sequence ID" value="MBO1325165.1"/>
    <property type="molecule type" value="Genomic_DNA"/>
</dbReference>
<keyword evidence="1" id="KW-0812">Transmembrane</keyword>
<dbReference type="GO" id="GO:0016020">
    <property type="term" value="C:membrane"/>
    <property type="evidence" value="ECO:0007669"/>
    <property type="project" value="UniProtKB-UniRule"/>
</dbReference>
<dbReference type="InterPro" id="IPR043128">
    <property type="entry name" value="Rev_trsase/Diguanyl_cyclase"/>
</dbReference>
<dbReference type="InterPro" id="IPR029787">
    <property type="entry name" value="Nucleotide_cyclase"/>
</dbReference>
<feature type="transmembrane region" description="Helical" evidence="1">
    <location>
        <begin position="177"/>
        <end position="202"/>
    </location>
</feature>
<protein>
    <submittedName>
        <fullName evidence="6">Bifunctional diguanylate cyclase/phosphodiesterase</fullName>
    </submittedName>
</protein>
<name>A0A939KN17_9PROT</name>
<reference evidence="6" key="1">
    <citation type="submission" date="2021-03" db="EMBL/GenBank/DDBJ databases">
        <title>The complete genome sequence of Acetobacter sp. TBRC 12339.</title>
        <authorList>
            <person name="Charoenyingcharoen P."/>
            <person name="Yukphan P."/>
        </authorList>
    </citation>
    <scope>NUCLEOTIDE SEQUENCE</scope>
    <source>
        <strain evidence="6">TBRC 12339</strain>
    </source>
</reference>
<dbReference type="Gene3D" id="3.20.20.450">
    <property type="entry name" value="EAL domain"/>
    <property type="match status" value="1"/>
</dbReference>
<dbReference type="Gene3D" id="3.30.70.270">
    <property type="match status" value="1"/>
</dbReference>
<feature type="domain" description="EAL" evidence="3">
    <location>
        <begin position="423"/>
        <end position="673"/>
    </location>
</feature>
<keyword evidence="1" id="KW-0472">Membrane</keyword>
<evidence type="ECO:0000313" key="7">
    <source>
        <dbReference type="Proteomes" id="UP000664073"/>
    </source>
</evidence>
<dbReference type="Pfam" id="PF00563">
    <property type="entry name" value="EAL"/>
    <property type="match status" value="1"/>
</dbReference>
<dbReference type="InterPro" id="IPR052155">
    <property type="entry name" value="Biofilm_reg_signaling"/>
</dbReference>
<feature type="transmembrane region" description="Helical" evidence="1">
    <location>
        <begin position="12"/>
        <end position="36"/>
    </location>
</feature>
<accession>A0A939KN17</accession>
<dbReference type="InterPro" id="IPR001633">
    <property type="entry name" value="EAL_dom"/>
</dbReference>
<dbReference type="InterPro" id="IPR005330">
    <property type="entry name" value="MHYT_dom"/>
</dbReference>
<dbReference type="CDD" id="cd01948">
    <property type="entry name" value="EAL"/>
    <property type="match status" value="1"/>
</dbReference>
<feature type="transmembrane region" description="Helical" evidence="1">
    <location>
        <begin position="114"/>
        <end position="134"/>
    </location>
</feature>